<dbReference type="CDD" id="cd00009">
    <property type="entry name" value="AAA"/>
    <property type="match status" value="1"/>
</dbReference>
<keyword evidence="2" id="KW-0479">Metal-binding</keyword>
<sequence>MSSYLVLARKYRPSTFAEVVGQGHVVQTLSNSILSGRVAHAFLFCGVRGVGKTTVARILAKALNCSGRAASDPNPCNKCSSCKEVSSGTSVDVQEIDGASNTSVENIREINENIKYPPAGSLYKVIIIDEVHMISINAFNALLKTLEEPPPHAKFIFATTESHKVPATINSRCQRFNFRTISINEIAEG</sequence>
<keyword evidence="3 8" id="KW-0547">Nucleotide-binding</keyword>
<dbReference type="GO" id="GO:0046872">
    <property type="term" value="F:metal ion binding"/>
    <property type="evidence" value="ECO:0007669"/>
    <property type="project" value="UniProtKB-KW"/>
</dbReference>
<dbReference type="PANTHER" id="PTHR11669">
    <property type="entry name" value="REPLICATION FACTOR C / DNA POLYMERASE III GAMMA-TAU SUBUNIT"/>
    <property type="match status" value="1"/>
</dbReference>
<feature type="domain" description="AAA+ ATPase" evidence="9">
    <location>
        <begin position="38"/>
        <end position="182"/>
    </location>
</feature>
<dbReference type="InterPro" id="IPR003593">
    <property type="entry name" value="AAA+_ATPase"/>
</dbReference>
<dbReference type="GO" id="GO:0005524">
    <property type="term" value="F:ATP binding"/>
    <property type="evidence" value="ECO:0007669"/>
    <property type="project" value="UniProtKB-KW"/>
</dbReference>
<evidence type="ECO:0000256" key="2">
    <source>
        <dbReference type="ARBA" id="ARBA00022723"/>
    </source>
</evidence>
<proteinExistence type="inferred from homology"/>
<dbReference type="GO" id="GO:0003887">
    <property type="term" value="F:DNA-directed DNA polymerase activity"/>
    <property type="evidence" value="ECO:0007669"/>
    <property type="project" value="UniProtKB-KW"/>
</dbReference>
<dbReference type="InterPro" id="IPR012763">
    <property type="entry name" value="DNA_pol_III_sug/sutau_N"/>
</dbReference>
<evidence type="ECO:0000256" key="8">
    <source>
        <dbReference type="RuleBase" id="RU364063"/>
    </source>
</evidence>
<comment type="subunit">
    <text evidence="8">DNA polymerase III contains a core (composed of alpha, epsilon and theta chains) that associates with a tau subunit. This core dimerizes to form the POLIII' complex. PolIII' associates with the gamma complex (composed of gamma, delta, delta', psi and chi chains) and with the beta chain to form the complete DNA polymerase III complex.</text>
</comment>
<dbReference type="AlphaFoldDB" id="A0A9D6V8S6"/>
<evidence type="ECO:0000259" key="9">
    <source>
        <dbReference type="SMART" id="SM00382"/>
    </source>
</evidence>
<dbReference type="PANTHER" id="PTHR11669:SF0">
    <property type="entry name" value="PROTEIN STICHEL-LIKE 2"/>
    <property type="match status" value="1"/>
</dbReference>
<dbReference type="InterPro" id="IPR050238">
    <property type="entry name" value="DNA_Rep/Repair_Clamp_Loader"/>
</dbReference>
<dbReference type="Pfam" id="PF13177">
    <property type="entry name" value="DNA_pol3_delta2"/>
    <property type="match status" value="1"/>
</dbReference>
<evidence type="ECO:0000256" key="6">
    <source>
        <dbReference type="ARBA" id="ARBA00022932"/>
    </source>
</evidence>
<keyword evidence="8 10" id="KW-0548">Nucleotidyltransferase</keyword>
<dbReference type="FunFam" id="3.40.50.300:FF:000014">
    <property type="entry name" value="DNA polymerase III subunit gamma/tau"/>
    <property type="match status" value="1"/>
</dbReference>
<evidence type="ECO:0000256" key="3">
    <source>
        <dbReference type="ARBA" id="ARBA00022741"/>
    </source>
</evidence>
<evidence type="ECO:0000256" key="4">
    <source>
        <dbReference type="ARBA" id="ARBA00022833"/>
    </source>
</evidence>
<organism evidence="10 11">
    <name type="scientific">Desulfomonile tiedjei</name>
    <dbReference type="NCBI Taxonomy" id="2358"/>
    <lineage>
        <taxon>Bacteria</taxon>
        <taxon>Pseudomonadati</taxon>
        <taxon>Thermodesulfobacteriota</taxon>
        <taxon>Desulfomonilia</taxon>
        <taxon>Desulfomonilales</taxon>
        <taxon>Desulfomonilaceae</taxon>
        <taxon>Desulfomonile</taxon>
    </lineage>
</organism>
<dbReference type="NCBIfam" id="TIGR02397">
    <property type="entry name" value="dnaX_nterm"/>
    <property type="match status" value="1"/>
</dbReference>
<keyword evidence="8" id="KW-0235">DNA replication</keyword>
<keyword evidence="8 10" id="KW-0808">Transferase</keyword>
<evidence type="ECO:0000313" key="11">
    <source>
        <dbReference type="Proteomes" id="UP000807825"/>
    </source>
</evidence>
<evidence type="ECO:0000256" key="7">
    <source>
        <dbReference type="ARBA" id="ARBA00049244"/>
    </source>
</evidence>
<evidence type="ECO:0000256" key="1">
    <source>
        <dbReference type="ARBA" id="ARBA00006360"/>
    </source>
</evidence>
<dbReference type="EMBL" id="JACRDE010000638">
    <property type="protein sequence ID" value="MBI5252685.1"/>
    <property type="molecule type" value="Genomic_DNA"/>
</dbReference>
<evidence type="ECO:0000313" key="10">
    <source>
        <dbReference type="EMBL" id="MBI5252685.1"/>
    </source>
</evidence>
<dbReference type="GO" id="GO:0006261">
    <property type="term" value="P:DNA-templated DNA replication"/>
    <property type="evidence" value="ECO:0007669"/>
    <property type="project" value="TreeGrafter"/>
</dbReference>
<dbReference type="InterPro" id="IPR027417">
    <property type="entry name" value="P-loop_NTPase"/>
</dbReference>
<keyword evidence="4" id="KW-0862">Zinc</keyword>
<dbReference type="Gene3D" id="3.40.50.300">
    <property type="entry name" value="P-loop containing nucleotide triphosphate hydrolases"/>
    <property type="match status" value="1"/>
</dbReference>
<keyword evidence="6 8" id="KW-0239">DNA-directed DNA polymerase</keyword>
<comment type="catalytic activity">
    <reaction evidence="7 8">
        <text>DNA(n) + a 2'-deoxyribonucleoside 5'-triphosphate = DNA(n+1) + diphosphate</text>
        <dbReference type="Rhea" id="RHEA:22508"/>
        <dbReference type="Rhea" id="RHEA-COMP:17339"/>
        <dbReference type="Rhea" id="RHEA-COMP:17340"/>
        <dbReference type="ChEBI" id="CHEBI:33019"/>
        <dbReference type="ChEBI" id="CHEBI:61560"/>
        <dbReference type="ChEBI" id="CHEBI:173112"/>
        <dbReference type="EC" id="2.7.7.7"/>
    </reaction>
</comment>
<name>A0A9D6V8S6_9BACT</name>
<accession>A0A9D6V8S6</accession>
<feature type="non-terminal residue" evidence="10">
    <location>
        <position position="189"/>
    </location>
</feature>
<dbReference type="SUPFAM" id="SSF52540">
    <property type="entry name" value="P-loop containing nucleoside triphosphate hydrolases"/>
    <property type="match status" value="1"/>
</dbReference>
<gene>
    <name evidence="8 10" type="primary">dnaX</name>
    <name evidence="10" type="ORF">HY912_24585</name>
</gene>
<dbReference type="Proteomes" id="UP000807825">
    <property type="component" value="Unassembled WGS sequence"/>
</dbReference>
<dbReference type="GO" id="GO:0009360">
    <property type="term" value="C:DNA polymerase III complex"/>
    <property type="evidence" value="ECO:0007669"/>
    <property type="project" value="InterPro"/>
</dbReference>
<dbReference type="EC" id="2.7.7.7" evidence="8"/>
<reference evidence="10" key="1">
    <citation type="submission" date="2020-07" db="EMBL/GenBank/DDBJ databases">
        <title>Huge and variable diversity of episymbiotic CPR bacteria and DPANN archaea in groundwater ecosystems.</title>
        <authorList>
            <person name="He C.Y."/>
            <person name="Keren R."/>
            <person name="Whittaker M."/>
            <person name="Farag I.F."/>
            <person name="Doudna J."/>
            <person name="Cate J.H.D."/>
            <person name="Banfield J.F."/>
        </authorList>
    </citation>
    <scope>NUCLEOTIDE SEQUENCE</scope>
    <source>
        <strain evidence="10">NC_groundwater_1664_Pr3_B-0.1um_52_9</strain>
    </source>
</reference>
<comment type="similarity">
    <text evidence="1 8">Belongs to the DnaX/STICHEL family.</text>
</comment>
<evidence type="ECO:0000256" key="5">
    <source>
        <dbReference type="ARBA" id="ARBA00022840"/>
    </source>
</evidence>
<comment type="function">
    <text evidence="8">DNA polymerase III is a complex, multichain enzyme responsible for most of the replicative synthesis in bacteria. This DNA polymerase also exhibits 3' to 5' exonuclease activity.</text>
</comment>
<protein>
    <recommendedName>
        <fullName evidence="8">DNA polymerase III subunit gamma/tau</fullName>
        <ecNumber evidence="8">2.7.7.7</ecNumber>
    </recommendedName>
</protein>
<dbReference type="SMART" id="SM00382">
    <property type="entry name" value="AAA"/>
    <property type="match status" value="1"/>
</dbReference>
<keyword evidence="5 8" id="KW-0067">ATP-binding</keyword>
<comment type="caution">
    <text evidence="10">The sequence shown here is derived from an EMBL/GenBank/DDBJ whole genome shotgun (WGS) entry which is preliminary data.</text>
</comment>